<evidence type="ECO:0000256" key="6">
    <source>
        <dbReference type="ARBA" id="ARBA00023136"/>
    </source>
</evidence>
<keyword evidence="5 7" id="KW-1133">Transmembrane helix</keyword>
<keyword evidence="3" id="KW-1003">Cell membrane</keyword>
<evidence type="ECO:0000256" key="5">
    <source>
        <dbReference type="ARBA" id="ARBA00022989"/>
    </source>
</evidence>
<dbReference type="PANTHER" id="PTHR10010">
    <property type="entry name" value="SOLUTE CARRIER FAMILY 34 SODIUM PHOSPHATE , MEMBER 2-RELATED"/>
    <property type="match status" value="1"/>
</dbReference>
<dbReference type="Proteomes" id="UP001177023">
    <property type="component" value="Unassembled WGS sequence"/>
</dbReference>
<name>A0AA36CBQ4_9BILA</name>
<keyword evidence="9" id="KW-1185">Reference proteome</keyword>
<dbReference type="GO" id="GO:0016324">
    <property type="term" value="C:apical plasma membrane"/>
    <property type="evidence" value="ECO:0007669"/>
    <property type="project" value="UniProtKB-SubCell"/>
</dbReference>
<feature type="transmembrane region" description="Helical" evidence="7">
    <location>
        <begin position="69"/>
        <end position="93"/>
    </location>
</feature>
<feature type="transmembrane region" description="Helical" evidence="7">
    <location>
        <begin position="100"/>
        <end position="116"/>
    </location>
</feature>
<keyword evidence="6 7" id="KW-0472">Membrane</keyword>
<dbReference type="GO" id="GO:0044341">
    <property type="term" value="P:sodium-dependent phosphate transport"/>
    <property type="evidence" value="ECO:0007669"/>
    <property type="project" value="InterPro"/>
</dbReference>
<evidence type="ECO:0000256" key="3">
    <source>
        <dbReference type="ARBA" id="ARBA00022475"/>
    </source>
</evidence>
<dbReference type="AlphaFoldDB" id="A0AA36CBQ4"/>
<evidence type="ECO:0000313" key="8">
    <source>
        <dbReference type="EMBL" id="CAJ0565138.1"/>
    </source>
</evidence>
<dbReference type="GO" id="GO:0005436">
    <property type="term" value="F:sodium:phosphate symporter activity"/>
    <property type="evidence" value="ECO:0007669"/>
    <property type="project" value="InterPro"/>
</dbReference>
<evidence type="ECO:0000256" key="1">
    <source>
        <dbReference type="ARBA" id="ARBA00004424"/>
    </source>
</evidence>
<feature type="non-terminal residue" evidence="8">
    <location>
        <position position="1"/>
    </location>
</feature>
<evidence type="ECO:0000256" key="4">
    <source>
        <dbReference type="ARBA" id="ARBA00022692"/>
    </source>
</evidence>
<organism evidence="8 9">
    <name type="scientific">Mesorhabditis spiculigera</name>
    <dbReference type="NCBI Taxonomy" id="96644"/>
    <lineage>
        <taxon>Eukaryota</taxon>
        <taxon>Metazoa</taxon>
        <taxon>Ecdysozoa</taxon>
        <taxon>Nematoda</taxon>
        <taxon>Chromadorea</taxon>
        <taxon>Rhabditida</taxon>
        <taxon>Rhabditina</taxon>
        <taxon>Rhabditomorpha</taxon>
        <taxon>Rhabditoidea</taxon>
        <taxon>Rhabditidae</taxon>
        <taxon>Mesorhabditinae</taxon>
        <taxon>Mesorhabditis</taxon>
    </lineage>
</organism>
<comment type="subcellular location">
    <subcellularLocation>
        <location evidence="1">Apical cell membrane</location>
        <topology evidence="1">Multi-pass membrane protein</topology>
    </subcellularLocation>
</comment>
<dbReference type="PANTHER" id="PTHR10010:SF46">
    <property type="entry name" value="SODIUM-DEPENDENT PHOSPHATE TRANSPORT PROTEIN 2B"/>
    <property type="match status" value="1"/>
</dbReference>
<accession>A0AA36CBQ4</accession>
<evidence type="ECO:0000313" key="9">
    <source>
        <dbReference type="Proteomes" id="UP001177023"/>
    </source>
</evidence>
<gene>
    <name evidence="8" type="ORF">MSPICULIGERA_LOCUS3796</name>
</gene>
<evidence type="ECO:0000256" key="2">
    <source>
        <dbReference type="ARBA" id="ARBA00005808"/>
    </source>
</evidence>
<dbReference type="InterPro" id="IPR003841">
    <property type="entry name" value="Na/Pi_transpt"/>
</dbReference>
<dbReference type="EMBL" id="CATQJA010000985">
    <property type="protein sequence ID" value="CAJ0565138.1"/>
    <property type="molecule type" value="Genomic_DNA"/>
</dbReference>
<evidence type="ECO:0000256" key="7">
    <source>
        <dbReference type="SAM" id="Phobius"/>
    </source>
</evidence>
<sequence length="165" mass="17707">MGCCEYNPALKTCAILVITVDTTIPVVIGSGLGSSMVNSFVSMAYSGDKEQFRLVRLRLSLPALLSGDMAIGVIVVVGSVIALICCLCGIVHLITPFKWLTGYIIMFIGMVVTLLLQSNSIFSSSLTPLVGIGVISLKKVYPLSPRLKPRMVHLCLGIYRSNVGR</sequence>
<protein>
    <submittedName>
        <fullName evidence="8">Uncharacterized protein</fullName>
    </submittedName>
</protein>
<proteinExistence type="inferred from homology"/>
<comment type="similarity">
    <text evidence="2">Belongs to the SLC34A transporter family.</text>
</comment>
<comment type="caution">
    <text evidence="8">The sequence shown here is derived from an EMBL/GenBank/DDBJ whole genome shotgun (WGS) entry which is preliminary data.</text>
</comment>
<reference evidence="8" key="1">
    <citation type="submission" date="2023-06" db="EMBL/GenBank/DDBJ databases">
        <authorList>
            <person name="Delattre M."/>
        </authorList>
    </citation>
    <scope>NUCLEOTIDE SEQUENCE</scope>
    <source>
        <strain evidence="8">AF72</strain>
    </source>
</reference>
<keyword evidence="4 7" id="KW-0812">Transmembrane</keyword>